<evidence type="ECO:0000256" key="1">
    <source>
        <dbReference type="SAM" id="MobiDB-lite"/>
    </source>
</evidence>
<accession>A0A2H3H738</accession>
<dbReference type="EMBL" id="MABQ02000005">
    <property type="protein sequence ID" value="PCD35144.1"/>
    <property type="molecule type" value="Genomic_DNA"/>
</dbReference>
<reference evidence="2 3" key="1">
    <citation type="journal article" date="2016" name="Environ. Microbiol.">
        <title>Effector profiles distinguish formae speciales of Fusarium oxysporum.</title>
        <authorList>
            <person name="van Dam P."/>
            <person name="Fokkens L."/>
            <person name="Schmidt S.M."/>
            <person name="Linmans J.H."/>
            <person name="Kistler H.C."/>
            <person name="Ma L.J."/>
            <person name="Rep M."/>
        </authorList>
    </citation>
    <scope>NUCLEOTIDE SEQUENCE [LARGE SCALE GENOMIC DNA]</scope>
    <source>
        <strain evidence="2 3">Forc016</strain>
    </source>
</reference>
<comment type="caution">
    <text evidence="2">The sequence shown here is derived from an EMBL/GenBank/DDBJ whole genome shotgun (WGS) entry which is preliminary data.</text>
</comment>
<evidence type="ECO:0000313" key="3">
    <source>
        <dbReference type="Proteomes" id="UP000219602"/>
    </source>
</evidence>
<feature type="compositionally biased region" description="Gly residues" evidence="1">
    <location>
        <begin position="88"/>
        <end position="97"/>
    </location>
</feature>
<sequence>MDRPSGLLEAPVRPKRFLPEDELLDTPKLRGFVSVIPRMKELPMYESDGAPAGVKEAADDGGGPAGVVEGLSARNEKPVPRPLLSGVDGAGLTGGLESGTMKRDDIMLDRTPLPSDLACRIGA</sequence>
<proteinExistence type="predicted"/>
<name>A0A2H3H738_FUSOX</name>
<reference evidence="2 3" key="2">
    <citation type="journal article" date="2017" name="Sci. Rep.">
        <title>A mobile pathogenicity chromosome in Fusarium oxysporum for infection of multiple cucurbit species.</title>
        <authorList>
            <person name="van Dam P."/>
            <person name="Fokkens L."/>
            <person name="Ayukawa Y."/>
            <person name="van der Gragt M."/>
            <person name="Ter Horst A."/>
            <person name="Brankovics B."/>
            <person name="Houterman P.M."/>
            <person name="Arie T."/>
            <person name="Rep M."/>
        </authorList>
    </citation>
    <scope>NUCLEOTIDE SEQUENCE [LARGE SCALE GENOMIC DNA]</scope>
    <source>
        <strain evidence="2 3">Forc016</strain>
    </source>
</reference>
<protein>
    <submittedName>
        <fullName evidence="2">Uncharacterized protein</fullName>
    </submittedName>
</protein>
<dbReference type="Proteomes" id="UP000219602">
    <property type="component" value="Chromosome 7"/>
</dbReference>
<organism evidence="2 3">
    <name type="scientific">Fusarium oxysporum f. sp. radicis-cucumerinum</name>
    <dbReference type="NCBI Taxonomy" id="327505"/>
    <lineage>
        <taxon>Eukaryota</taxon>
        <taxon>Fungi</taxon>
        <taxon>Dikarya</taxon>
        <taxon>Ascomycota</taxon>
        <taxon>Pezizomycotina</taxon>
        <taxon>Sordariomycetes</taxon>
        <taxon>Hypocreomycetidae</taxon>
        <taxon>Hypocreales</taxon>
        <taxon>Nectriaceae</taxon>
        <taxon>Fusarium</taxon>
        <taxon>Fusarium oxysporum species complex</taxon>
    </lineage>
</organism>
<gene>
    <name evidence="2" type="ORF">AU210_007730</name>
</gene>
<dbReference type="AlphaFoldDB" id="A0A2H3H738"/>
<feature type="region of interest" description="Disordered" evidence="1">
    <location>
        <begin position="47"/>
        <end position="99"/>
    </location>
</feature>
<evidence type="ECO:0000313" key="2">
    <source>
        <dbReference type="EMBL" id="PCD35144.1"/>
    </source>
</evidence>